<name>A0A9D4ER14_DREPO</name>
<feature type="region of interest" description="Disordered" evidence="1">
    <location>
        <begin position="208"/>
        <end position="229"/>
    </location>
</feature>
<dbReference type="EMBL" id="JAIWYP010000008">
    <property type="protein sequence ID" value="KAH3782490.1"/>
    <property type="molecule type" value="Genomic_DNA"/>
</dbReference>
<dbReference type="AlphaFoldDB" id="A0A9D4ER14"/>
<dbReference type="Proteomes" id="UP000828390">
    <property type="component" value="Unassembled WGS sequence"/>
</dbReference>
<accession>A0A9D4ER14</accession>
<gene>
    <name evidence="2" type="ORF">DPMN_160407</name>
</gene>
<organism evidence="2 3">
    <name type="scientific">Dreissena polymorpha</name>
    <name type="common">Zebra mussel</name>
    <name type="synonym">Mytilus polymorpha</name>
    <dbReference type="NCBI Taxonomy" id="45954"/>
    <lineage>
        <taxon>Eukaryota</taxon>
        <taxon>Metazoa</taxon>
        <taxon>Spiralia</taxon>
        <taxon>Lophotrochozoa</taxon>
        <taxon>Mollusca</taxon>
        <taxon>Bivalvia</taxon>
        <taxon>Autobranchia</taxon>
        <taxon>Heteroconchia</taxon>
        <taxon>Euheterodonta</taxon>
        <taxon>Imparidentia</taxon>
        <taxon>Neoheterodontei</taxon>
        <taxon>Myida</taxon>
        <taxon>Dreissenoidea</taxon>
        <taxon>Dreissenidae</taxon>
        <taxon>Dreissena</taxon>
    </lineage>
</organism>
<sequence>MECTCILNLRAFLCAGSYHCECTGLWKGIYCSDYVTTSTEAEATSQSTVKFTQQSATTQLLTTHDHREIGSTIFYATDKNDKTTPEFVEQNITEYAHLKVPGAKSTEQTSISLPLQTAQVAKQDTTHTITEMTTTVLYEKDPTNRYTLEDRYLTTTDHPETSSTELLSTHTGRSNYTTADYSPSVTDPVFKEAQRKPSNWTTLELTTGLSLTRLPPDRENEEGGRGNLS</sequence>
<reference evidence="2" key="1">
    <citation type="journal article" date="2019" name="bioRxiv">
        <title>The Genome of the Zebra Mussel, Dreissena polymorpha: A Resource for Invasive Species Research.</title>
        <authorList>
            <person name="McCartney M.A."/>
            <person name="Auch B."/>
            <person name="Kono T."/>
            <person name="Mallez S."/>
            <person name="Zhang Y."/>
            <person name="Obille A."/>
            <person name="Becker A."/>
            <person name="Abrahante J.E."/>
            <person name="Garbe J."/>
            <person name="Badalamenti J.P."/>
            <person name="Herman A."/>
            <person name="Mangelson H."/>
            <person name="Liachko I."/>
            <person name="Sullivan S."/>
            <person name="Sone E.D."/>
            <person name="Koren S."/>
            <person name="Silverstein K.A.T."/>
            <person name="Beckman K.B."/>
            <person name="Gohl D.M."/>
        </authorList>
    </citation>
    <scope>NUCLEOTIDE SEQUENCE</scope>
    <source>
        <strain evidence="2">Duluth1</strain>
        <tissue evidence="2">Whole animal</tissue>
    </source>
</reference>
<feature type="compositionally biased region" description="Basic and acidic residues" evidence="1">
    <location>
        <begin position="215"/>
        <end position="229"/>
    </location>
</feature>
<protein>
    <submittedName>
        <fullName evidence="2">Uncharacterized protein</fullName>
    </submittedName>
</protein>
<evidence type="ECO:0000313" key="2">
    <source>
        <dbReference type="EMBL" id="KAH3782490.1"/>
    </source>
</evidence>
<proteinExistence type="predicted"/>
<feature type="compositionally biased region" description="Polar residues" evidence="1">
    <location>
        <begin position="170"/>
        <end position="183"/>
    </location>
</feature>
<reference evidence="2" key="2">
    <citation type="submission" date="2020-11" db="EMBL/GenBank/DDBJ databases">
        <authorList>
            <person name="McCartney M.A."/>
            <person name="Auch B."/>
            <person name="Kono T."/>
            <person name="Mallez S."/>
            <person name="Becker A."/>
            <person name="Gohl D.M."/>
            <person name="Silverstein K.A.T."/>
            <person name="Koren S."/>
            <person name="Bechman K.B."/>
            <person name="Herman A."/>
            <person name="Abrahante J.E."/>
            <person name="Garbe J."/>
        </authorList>
    </citation>
    <scope>NUCLEOTIDE SEQUENCE</scope>
    <source>
        <strain evidence="2">Duluth1</strain>
        <tissue evidence="2">Whole animal</tissue>
    </source>
</reference>
<keyword evidence="3" id="KW-1185">Reference proteome</keyword>
<comment type="caution">
    <text evidence="2">The sequence shown here is derived from an EMBL/GenBank/DDBJ whole genome shotgun (WGS) entry which is preliminary data.</text>
</comment>
<feature type="region of interest" description="Disordered" evidence="1">
    <location>
        <begin position="152"/>
        <end position="183"/>
    </location>
</feature>
<evidence type="ECO:0000313" key="3">
    <source>
        <dbReference type="Proteomes" id="UP000828390"/>
    </source>
</evidence>
<evidence type="ECO:0000256" key="1">
    <source>
        <dbReference type="SAM" id="MobiDB-lite"/>
    </source>
</evidence>